<keyword evidence="3" id="KW-0597">Phosphoprotein</keyword>
<evidence type="ECO:0000256" key="1">
    <source>
        <dbReference type="ARBA" id="ARBA00000085"/>
    </source>
</evidence>
<dbReference type="InterPro" id="IPR003018">
    <property type="entry name" value="GAF"/>
</dbReference>
<dbReference type="SMART" id="SM00065">
    <property type="entry name" value="GAF"/>
    <property type="match status" value="1"/>
</dbReference>
<sequence length="387" mass="41976">MTEMRLGSGLHQQAETSDHVLKLSDPVRLDVLKASGLMAGHPDKPHDRCVRMASRILGAPVSLVSYVDTERQHFKAHIGLEGKASEDQGTPLTHSFCQYVVSSGKPLMIADSRLDPVLSDNGAVHDLNVIAYLGVPIHAPGGEVLGSFCVIDGKPRDWTQDDLDALNDLVAMLETDLALRQTVSERDVVLQEMNHRVRNLFSLINGMVRMDRRTATSVDELAESIAKRLSALNAAHSMIVPVVEASDTKPDAEGAQIDGLLEKLLAPYSGAARLDLSGPDVWIGPKAAVYLALTVHELATNAAKYGALSVEGGHLCVQWQVKNERLEIDWTETGQCWEDVTQTKGSGFGSQLLSISVEAQLSGTIVTDVTPDTFSHHISLPMERLAR</sequence>
<evidence type="ECO:0000256" key="2">
    <source>
        <dbReference type="ARBA" id="ARBA00012438"/>
    </source>
</evidence>
<feature type="domain" description="GAF" evidence="8">
    <location>
        <begin position="41"/>
        <end position="187"/>
    </location>
</feature>
<dbReference type="GO" id="GO:0005524">
    <property type="term" value="F:ATP binding"/>
    <property type="evidence" value="ECO:0007669"/>
    <property type="project" value="UniProtKB-KW"/>
</dbReference>
<protein>
    <recommendedName>
        <fullName evidence="2">histidine kinase</fullName>
        <ecNumber evidence="2">2.7.13.3</ecNumber>
    </recommendedName>
</protein>
<keyword evidence="5" id="KW-0547">Nucleotide-binding</keyword>
<dbReference type="PANTHER" id="PTHR41523">
    <property type="entry name" value="TWO-COMPONENT SYSTEM SENSOR PROTEIN"/>
    <property type="match status" value="1"/>
</dbReference>
<proteinExistence type="predicted"/>
<evidence type="ECO:0000259" key="8">
    <source>
        <dbReference type="SMART" id="SM00065"/>
    </source>
</evidence>
<organism evidence="10 11">
    <name type="scientific">Sagittula marina</name>
    <dbReference type="NCBI Taxonomy" id="943940"/>
    <lineage>
        <taxon>Bacteria</taxon>
        <taxon>Pseudomonadati</taxon>
        <taxon>Pseudomonadota</taxon>
        <taxon>Alphaproteobacteria</taxon>
        <taxon>Rhodobacterales</taxon>
        <taxon>Roseobacteraceae</taxon>
        <taxon>Sagittula</taxon>
    </lineage>
</organism>
<dbReference type="RefSeq" id="WP_183962531.1">
    <property type="nucleotide sequence ID" value="NZ_BAABBZ010000012.1"/>
</dbReference>
<evidence type="ECO:0000256" key="4">
    <source>
        <dbReference type="ARBA" id="ARBA00022679"/>
    </source>
</evidence>
<evidence type="ECO:0000313" key="10">
    <source>
        <dbReference type="EMBL" id="MBB3983892.1"/>
    </source>
</evidence>
<dbReference type="EC" id="2.7.13.3" evidence="2"/>
<evidence type="ECO:0000259" key="9">
    <source>
        <dbReference type="SMART" id="SM00911"/>
    </source>
</evidence>
<evidence type="ECO:0000256" key="3">
    <source>
        <dbReference type="ARBA" id="ARBA00022553"/>
    </source>
</evidence>
<comment type="catalytic activity">
    <reaction evidence="1">
        <text>ATP + protein L-histidine = ADP + protein N-phospho-L-histidine.</text>
        <dbReference type="EC" id="2.7.13.3"/>
    </reaction>
</comment>
<dbReference type="EMBL" id="JACIEJ010000001">
    <property type="protein sequence ID" value="MBB3983892.1"/>
    <property type="molecule type" value="Genomic_DNA"/>
</dbReference>
<dbReference type="Gene3D" id="3.30.450.40">
    <property type="match status" value="1"/>
</dbReference>
<keyword evidence="7" id="KW-0067">ATP-binding</keyword>
<dbReference type="Gene3D" id="3.30.565.10">
    <property type="entry name" value="Histidine kinase-like ATPase, C-terminal domain"/>
    <property type="match status" value="1"/>
</dbReference>
<evidence type="ECO:0000313" key="11">
    <source>
        <dbReference type="Proteomes" id="UP000541426"/>
    </source>
</evidence>
<name>A0A7W6DNB3_9RHOB</name>
<dbReference type="SMART" id="SM00911">
    <property type="entry name" value="HWE_HK"/>
    <property type="match status" value="1"/>
</dbReference>
<dbReference type="SUPFAM" id="SSF55874">
    <property type="entry name" value="ATPase domain of HSP90 chaperone/DNA topoisomerase II/histidine kinase"/>
    <property type="match status" value="1"/>
</dbReference>
<keyword evidence="4" id="KW-0808">Transferase</keyword>
<reference evidence="10 11" key="1">
    <citation type="submission" date="2020-08" db="EMBL/GenBank/DDBJ databases">
        <title>Genomic Encyclopedia of Type Strains, Phase IV (KMG-IV): sequencing the most valuable type-strain genomes for metagenomic binning, comparative biology and taxonomic classification.</title>
        <authorList>
            <person name="Goeker M."/>
        </authorList>
    </citation>
    <scope>NUCLEOTIDE SEQUENCE [LARGE SCALE GENOMIC DNA]</scope>
    <source>
        <strain evidence="10 11">DSM 102235</strain>
    </source>
</reference>
<dbReference type="InterPro" id="IPR011102">
    <property type="entry name" value="Sig_transdc_His_kinase_HWE"/>
</dbReference>
<accession>A0A7W6DNB3</accession>
<dbReference type="GO" id="GO:0004673">
    <property type="term" value="F:protein histidine kinase activity"/>
    <property type="evidence" value="ECO:0007669"/>
    <property type="project" value="UniProtKB-EC"/>
</dbReference>
<keyword evidence="11" id="KW-1185">Reference proteome</keyword>
<evidence type="ECO:0000256" key="7">
    <source>
        <dbReference type="ARBA" id="ARBA00022840"/>
    </source>
</evidence>
<evidence type="ECO:0000256" key="6">
    <source>
        <dbReference type="ARBA" id="ARBA00022777"/>
    </source>
</evidence>
<gene>
    <name evidence="10" type="ORF">GGQ68_000203</name>
</gene>
<dbReference type="Pfam" id="PF01590">
    <property type="entry name" value="GAF"/>
    <property type="match status" value="1"/>
</dbReference>
<keyword evidence="6 10" id="KW-0418">Kinase</keyword>
<dbReference type="SUPFAM" id="SSF55781">
    <property type="entry name" value="GAF domain-like"/>
    <property type="match status" value="1"/>
</dbReference>
<evidence type="ECO:0000256" key="5">
    <source>
        <dbReference type="ARBA" id="ARBA00022741"/>
    </source>
</evidence>
<dbReference type="Proteomes" id="UP000541426">
    <property type="component" value="Unassembled WGS sequence"/>
</dbReference>
<comment type="caution">
    <text evidence="10">The sequence shown here is derived from an EMBL/GenBank/DDBJ whole genome shotgun (WGS) entry which is preliminary data.</text>
</comment>
<dbReference type="InterPro" id="IPR029016">
    <property type="entry name" value="GAF-like_dom_sf"/>
</dbReference>
<dbReference type="PANTHER" id="PTHR41523:SF8">
    <property type="entry name" value="ETHYLENE RESPONSE SENSOR PROTEIN"/>
    <property type="match status" value="1"/>
</dbReference>
<dbReference type="InterPro" id="IPR036890">
    <property type="entry name" value="HATPase_C_sf"/>
</dbReference>
<dbReference type="Pfam" id="PF07536">
    <property type="entry name" value="HWE_HK"/>
    <property type="match status" value="1"/>
</dbReference>
<dbReference type="AlphaFoldDB" id="A0A7W6DNB3"/>
<feature type="domain" description="Signal transduction histidine kinase HWE region" evidence="9">
    <location>
        <begin position="192"/>
        <end position="280"/>
    </location>
</feature>